<gene>
    <name evidence="3" type="ORF">DDE84_08010</name>
</gene>
<dbReference type="AlphaFoldDB" id="A0A5N6RZJ4"/>
<keyword evidence="2" id="KW-0812">Transmembrane</keyword>
<reference evidence="3 4" key="1">
    <citation type="submission" date="2018-04" db="EMBL/GenBank/DDBJ databases">
        <authorList>
            <person name="Eckel V.P."/>
            <person name="Vogel R.F."/>
        </authorList>
    </citation>
    <scope>NUCLEOTIDE SEQUENCE [LARGE SCALE GENOMIC DNA]</scope>
    <source>
        <strain evidence="4">TMW 2.1764</strain>
    </source>
</reference>
<protein>
    <submittedName>
        <fullName evidence="3">DUF805 domain-containing protein</fullName>
    </submittedName>
</protein>
<keyword evidence="4" id="KW-1185">Reference proteome</keyword>
<evidence type="ECO:0000256" key="1">
    <source>
        <dbReference type="SAM" id="MobiDB-lite"/>
    </source>
</evidence>
<evidence type="ECO:0000313" key="4">
    <source>
        <dbReference type="Proteomes" id="UP000325415"/>
    </source>
</evidence>
<evidence type="ECO:0000256" key="2">
    <source>
        <dbReference type="SAM" id="Phobius"/>
    </source>
</evidence>
<feature type="region of interest" description="Disordered" evidence="1">
    <location>
        <begin position="312"/>
        <end position="409"/>
    </location>
</feature>
<sequence>MTDSQQYPGNPGINGDDASRSQDTSYAAASSSEQGNAPDTSGDAQQPYTPYAGSYAQQQPLGQTQPEQTGASGQPVQPQQPQYGTPEYGQQIPSYGQQAPQYTGAPQYADAPNYSQQQYAPGYGGGQPSGPGFSPAGVPPLNRPYYGCPFPEAIKRFFQKYIVFKGRASKSEFWWVVLGNVGVSLVISILNSISGDRMSWLSNLWSLAILVPFIALFVRRLHDSNKSGWWAALPYGLIFLTGLLGGIIAAQAIASRAAYTVTGTPRVGSGMIVWGLLAGLCGIGALASFIVFGVANSNPAGARYDDDFQAQQTGYPIGYPQAQPYNGQQAYGQPYAPDQSPNDQNQQSYANPAQDPYQPQSGYTENAGNSNYSGNAESQPTPGYSQPASEPADNQSNGNGSSDSTGTTN</sequence>
<dbReference type="OrthoDB" id="9812349at2"/>
<dbReference type="Pfam" id="PF05656">
    <property type="entry name" value="DUF805"/>
    <property type="match status" value="1"/>
</dbReference>
<feature type="compositionally biased region" description="Polar residues" evidence="1">
    <location>
        <begin position="21"/>
        <end position="48"/>
    </location>
</feature>
<feature type="region of interest" description="Disordered" evidence="1">
    <location>
        <begin position="1"/>
        <end position="136"/>
    </location>
</feature>
<organism evidence="3 4">
    <name type="scientific">Bifidobacterium tibiigranuli</name>
    <dbReference type="NCBI Taxonomy" id="2172043"/>
    <lineage>
        <taxon>Bacteria</taxon>
        <taxon>Bacillati</taxon>
        <taxon>Actinomycetota</taxon>
        <taxon>Actinomycetes</taxon>
        <taxon>Bifidobacteriales</taxon>
        <taxon>Bifidobacteriaceae</taxon>
        <taxon>Bifidobacterium</taxon>
    </lineage>
</organism>
<dbReference type="PANTHER" id="PTHR34980:SF2">
    <property type="entry name" value="INNER MEMBRANE PROTEIN YHAH-RELATED"/>
    <property type="match status" value="1"/>
</dbReference>
<feature type="transmembrane region" description="Helical" evidence="2">
    <location>
        <begin position="200"/>
        <end position="218"/>
    </location>
</feature>
<feature type="compositionally biased region" description="Polar residues" evidence="1">
    <location>
        <begin position="91"/>
        <end position="101"/>
    </location>
</feature>
<dbReference type="PANTHER" id="PTHR34980">
    <property type="entry name" value="INNER MEMBRANE PROTEIN-RELATED-RELATED"/>
    <property type="match status" value="1"/>
</dbReference>
<feature type="compositionally biased region" description="Low complexity" evidence="1">
    <location>
        <begin position="396"/>
        <end position="409"/>
    </location>
</feature>
<dbReference type="GeneID" id="78127624"/>
<dbReference type="EMBL" id="QDAG01000008">
    <property type="protein sequence ID" value="KAE8127424.1"/>
    <property type="molecule type" value="Genomic_DNA"/>
</dbReference>
<dbReference type="InterPro" id="IPR008523">
    <property type="entry name" value="DUF805"/>
</dbReference>
<dbReference type="Proteomes" id="UP000325415">
    <property type="component" value="Unassembled WGS sequence"/>
</dbReference>
<proteinExistence type="predicted"/>
<feature type="transmembrane region" description="Helical" evidence="2">
    <location>
        <begin position="273"/>
        <end position="295"/>
    </location>
</feature>
<dbReference type="GO" id="GO:0005886">
    <property type="term" value="C:plasma membrane"/>
    <property type="evidence" value="ECO:0007669"/>
    <property type="project" value="TreeGrafter"/>
</dbReference>
<accession>A0A5N6RZJ4</accession>
<feature type="compositionally biased region" description="Polar residues" evidence="1">
    <location>
        <begin position="339"/>
        <end position="395"/>
    </location>
</feature>
<keyword evidence="2" id="KW-0472">Membrane</keyword>
<evidence type="ECO:0000313" key="3">
    <source>
        <dbReference type="EMBL" id="KAE8127424.1"/>
    </source>
</evidence>
<dbReference type="RefSeq" id="WP_152581186.1">
    <property type="nucleotide sequence ID" value="NZ_QDAG01000008.1"/>
</dbReference>
<feature type="compositionally biased region" description="Low complexity" evidence="1">
    <location>
        <begin position="57"/>
        <end position="82"/>
    </location>
</feature>
<comment type="caution">
    <text evidence="3">The sequence shown here is derived from an EMBL/GenBank/DDBJ whole genome shotgun (WGS) entry which is preliminary data.</text>
</comment>
<keyword evidence="2" id="KW-1133">Transmembrane helix</keyword>
<feature type="transmembrane region" description="Helical" evidence="2">
    <location>
        <begin position="173"/>
        <end position="194"/>
    </location>
</feature>
<feature type="transmembrane region" description="Helical" evidence="2">
    <location>
        <begin position="230"/>
        <end position="253"/>
    </location>
</feature>
<name>A0A5N6RZJ4_9BIFI</name>